<organism evidence="2 3">
    <name type="scientific">Flavobacterium bomense</name>
    <dbReference type="NCBI Taxonomy" id="2497483"/>
    <lineage>
        <taxon>Bacteria</taxon>
        <taxon>Pseudomonadati</taxon>
        <taxon>Bacteroidota</taxon>
        <taxon>Flavobacteriia</taxon>
        <taxon>Flavobacteriales</taxon>
        <taxon>Flavobacteriaceae</taxon>
        <taxon>Flavobacterium</taxon>
    </lineage>
</organism>
<dbReference type="Proteomes" id="UP000280825">
    <property type="component" value="Unassembled WGS sequence"/>
</dbReference>
<sequence>MEFRALSPNNSTTLNSYEVLRTFTVQKSFIAPPFGKIGTGVQYHSQFLNANDLVKGDFLRLNK</sequence>
<comment type="caution">
    <text evidence="2">The sequence shown here is derived from an EMBL/GenBank/DDBJ whole genome shotgun (WGS) entry which is preliminary data.</text>
</comment>
<accession>A0A3S0MZA3</accession>
<reference evidence="2 3" key="1">
    <citation type="submission" date="2018-12" db="EMBL/GenBank/DDBJ databases">
        <title>Flavobacterium sp. nov., isolated from glacier ice.</title>
        <authorList>
            <person name="Liu Q."/>
            <person name="Xin Y.-H."/>
        </authorList>
    </citation>
    <scope>NUCLEOTIDE SEQUENCE [LARGE SCALE GENOMIC DNA]</scope>
    <source>
        <strain evidence="2 3">RB1N8</strain>
    </source>
</reference>
<dbReference type="InterPro" id="IPR025331">
    <property type="entry name" value="TNT"/>
</dbReference>
<keyword evidence="3" id="KW-1185">Reference proteome</keyword>
<dbReference type="EMBL" id="RYDJ01000013">
    <property type="protein sequence ID" value="RTZ03573.1"/>
    <property type="molecule type" value="Genomic_DNA"/>
</dbReference>
<dbReference type="Pfam" id="PF14021">
    <property type="entry name" value="TNT"/>
    <property type="match status" value="1"/>
</dbReference>
<name>A0A3S0MZA3_9FLAO</name>
<evidence type="ECO:0000313" key="2">
    <source>
        <dbReference type="EMBL" id="RTZ03573.1"/>
    </source>
</evidence>
<dbReference type="GO" id="GO:0050135">
    <property type="term" value="F:NADP+ nucleosidase activity"/>
    <property type="evidence" value="ECO:0007669"/>
    <property type="project" value="InterPro"/>
</dbReference>
<feature type="domain" description="TNT" evidence="1">
    <location>
        <begin position="3"/>
        <end position="60"/>
    </location>
</feature>
<evidence type="ECO:0000259" key="1">
    <source>
        <dbReference type="Pfam" id="PF14021"/>
    </source>
</evidence>
<gene>
    <name evidence="2" type="ORF">EKL98_11300</name>
</gene>
<dbReference type="AlphaFoldDB" id="A0A3S0MZA3"/>
<proteinExistence type="predicted"/>
<protein>
    <submittedName>
        <fullName evidence="2">DUF4237 domain-containing protein</fullName>
    </submittedName>
</protein>
<dbReference type="RefSeq" id="WP_126562491.1">
    <property type="nucleotide sequence ID" value="NZ_RYDJ01000013.1"/>
</dbReference>
<evidence type="ECO:0000313" key="3">
    <source>
        <dbReference type="Proteomes" id="UP000280825"/>
    </source>
</evidence>